<dbReference type="EMBL" id="STGJ01000008">
    <property type="protein sequence ID" value="TIC83205.1"/>
    <property type="molecule type" value="Genomic_DNA"/>
</dbReference>
<evidence type="ECO:0000313" key="2">
    <source>
        <dbReference type="EMBL" id="TIC83205.1"/>
    </source>
</evidence>
<sequence>MGVPVAGSFARFDADVAFNAAEPAKSRATLTVHTASIRLPAPDAVAEAARAAWFDSARHPQARFVASRFTRLADGRYQVSGKLTLKGVSRELSAPFALREAGGTRWLEGSLPISRLAFGVGDGEWRDTDTVADTVELKFRLALAGR</sequence>
<reference evidence="2 3" key="1">
    <citation type="submission" date="2019-04" db="EMBL/GenBank/DDBJ databases">
        <title>Crenobacter sp. nov.</title>
        <authorList>
            <person name="Shi S."/>
        </authorList>
    </citation>
    <scope>NUCLEOTIDE SEQUENCE [LARGE SCALE GENOMIC DNA]</scope>
    <source>
        <strain evidence="2 3">GY 70310</strain>
    </source>
</reference>
<keyword evidence="3" id="KW-1185">Reference proteome</keyword>
<dbReference type="OrthoDB" id="1247465at2"/>
<proteinExistence type="predicted"/>
<evidence type="ECO:0000313" key="3">
    <source>
        <dbReference type="Proteomes" id="UP000308891"/>
    </source>
</evidence>
<accession>A0A4T0UWZ2</accession>
<evidence type="ECO:0000259" key="1">
    <source>
        <dbReference type="SMART" id="SM00867"/>
    </source>
</evidence>
<comment type="caution">
    <text evidence="2">The sequence shown here is derived from an EMBL/GenBank/DDBJ whole genome shotgun (WGS) entry which is preliminary data.</text>
</comment>
<dbReference type="Proteomes" id="UP000308891">
    <property type="component" value="Unassembled WGS sequence"/>
</dbReference>
<gene>
    <name evidence="2" type="ORF">E5K04_08595</name>
</gene>
<dbReference type="Pfam" id="PF04264">
    <property type="entry name" value="YceI"/>
    <property type="match status" value="1"/>
</dbReference>
<dbReference type="InterPro" id="IPR007372">
    <property type="entry name" value="Lipid/polyisoprenoid-bd_YceI"/>
</dbReference>
<name>A0A4T0UWZ2_9NEIS</name>
<dbReference type="SUPFAM" id="SSF101874">
    <property type="entry name" value="YceI-like"/>
    <property type="match status" value="1"/>
</dbReference>
<dbReference type="Gene3D" id="2.40.128.110">
    <property type="entry name" value="Lipid/polyisoprenoid-binding, YceI-like"/>
    <property type="match status" value="1"/>
</dbReference>
<dbReference type="PANTHER" id="PTHR34406:SF1">
    <property type="entry name" value="PROTEIN YCEI"/>
    <property type="match status" value="1"/>
</dbReference>
<dbReference type="InterPro" id="IPR036761">
    <property type="entry name" value="TTHA0802/YceI-like_sf"/>
</dbReference>
<dbReference type="PANTHER" id="PTHR34406">
    <property type="entry name" value="PROTEIN YCEI"/>
    <property type="match status" value="1"/>
</dbReference>
<feature type="domain" description="Lipid/polyisoprenoid-binding YceI-like" evidence="1">
    <location>
        <begin position="3"/>
        <end position="144"/>
    </location>
</feature>
<dbReference type="SMART" id="SM00867">
    <property type="entry name" value="YceI"/>
    <property type="match status" value="1"/>
</dbReference>
<organism evidence="2 3">
    <name type="scientific">Crenobacter intestini</name>
    <dbReference type="NCBI Taxonomy" id="2563443"/>
    <lineage>
        <taxon>Bacteria</taxon>
        <taxon>Pseudomonadati</taxon>
        <taxon>Pseudomonadota</taxon>
        <taxon>Betaproteobacteria</taxon>
        <taxon>Neisseriales</taxon>
        <taxon>Neisseriaceae</taxon>
        <taxon>Crenobacter</taxon>
    </lineage>
</organism>
<protein>
    <submittedName>
        <fullName evidence="2">YceI family protein</fullName>
    </submittedName>
</protein>
<dbReference type="AlphaFoldDB" id="A0A4T0UWZ2"/>